<feature type="compositionally biased region" description="Pro residues" evidence="4">
    <location>
        <begin position="363"/>
        <end position="376"/>
    </location>
</feature>
<feature type="domain" description="Zinc finger C3HC4 RING-type" evidence="5">
    <location>
        <begin position="421"/>
        <end position="450"/>
    </location>
</feature>
<feature type="compositionally biased region" description="Low complexity" evidence="4">
    <location>
        <begin position="309"/>
        <end position="328"/>
    </location>
</feature>
<evidence type="ECO:0000256" key="3">
    <source>
        <dbReference type="ARBA" id="ARBA00022833"/>
    </source>
</evidence>
<evidence type="ECO:0000313" key="6">
    <source>
        <dbReference type="EMBL" id="KAJ9625213.1"/>
    </source>
</evidence>
<evidence type="ECO:0000256" key="4">
    <source>
        <dbReference type="SAM" id="MobiDB-lite"/>
    </source>
</evidence>
<keyword evidence="2" id="KW-0863">Zinc-finger</keyword>
<evidence type="ECO:0000313" key="7">
    <source>
        <dbReference type="Proteomes" id="UP001172681"/>
    </source>
</evidence>
<feature type="compositionally biased region" description="Polar residues" evidence="4">
    <location>
        <begin position="222"/>
        <end position="235"/>
    </location>
</feature>
<keyword evidence="1" id="KW-0479">Metal-binding</keyword>
<proteinExistence type="predicted"/>
<reference evidence="6" key="1">
    <citation type="submission" date="2022-10" db="EMBL/GenBank/DDBJ databases">
        <title>Culturing micro-colonial fungi from biological soil crusts in the Mojave desert and describing Neophaeococcomyces mojavensis, and introducing the new genera and species Taxawa tesnikishii.</title>
        <authorList>
            <person name="Kurbessoian T."/>
            <person name="Stajich J.E."/>
        </authorList>
    </citation>
    <scope>NUCLEOTIDE SEQUENCE</scope>
    <source>
        <strain evidence="6">TK_35</strain>
    </source>
</reference>
<keyword evidence="7" id="KW-1185">Reference proteome</keyword>
<feature type="region of interest" description="Disordered" evidence="4">
    <location>
        <begin position="150"/>
        <end position="184"/>
    </location>
</feature>
<feature type="region of interest" description="Disordered" evidence="4">
    <location>
        <begin position="196"/>
        <end position="254"/>
    </location>
</feature>
<dbReference type="InterPro" id="IPR013083">
    <property type="entry name" value="Znf_RING/FYVE/PHD"/>
</dbReference>
<dbReference type="SUPFAM" id="SSF57850">
    <property type="entry name" value="RING/U-box"/>
    <property type="match status" value="1"/>
</dbReference>
<sequence length="559" mass="60486">MSFPSLPSSPPPSTTNTLRDQLLDLDREGQALKLKQSKLERRLRAVRKLIAKNINDTRVKMKEFDANLASQQAVKPFEAFFEDLDNVEAIVEGLWHQLQGNAALRIAVHAIANGRGSADHMVRVAAALMTELVGDATQVIQDIAARAQQRVNRNGEDDNVDDDNDDNLDPQLVDATSTSDDNPAFLHERVIREPSLPNAMSSSHHQHRLTSPSIKSEDVSDHQPTPSRATPNMYASQSNNSSSSRPPPATQYSSANIFAQPPSVATGAMYAPAPGSAATAATASAPANMPTATLSSSGNILNRTPKPPTTTAVQTPPTQATTVAARPVQVPGASSRFLRLESAFPGLLDSINSRPTPAKKRPAPPSEPTPPPPERPATPARAIKRNKTAKEQIMQPAFVEFLTKVQQLHQAGKTISRTLQCSKCQNVRRDVRVLSCLHLYCHKCIIALRNEASAGDALTGFKASCAVGDCKGSVSGKTSVIDGDIIDFLNWYDTQDAAIGDFPCQIQVMKLAFDKTPDDDDVRVKKQAVEKEVGDAQMNGETDTPVDLVKLVRLIRKPF</sequence>
<evidence type="ECO:0000256" key="2">
    <source>
        <dbReference type="ARBA" id="ARBA00022771"/>
    </source>
</evidence>
<accession>A0AA39CSN6</accession>
<feature type="compositionally biased region" description="Polar residues" evidence="4">
    <location>
        <begin position="198"/>
        <end position="214"/>
    </location>
</feature>
<dbReference type="GO" id="GO:0008270">
    <property type="term" value="F:zinc ion binding"/>
    <property type="evidence" value="ECO:0007669"/>
    <property type="project" value="UniProtKB-KW"/>
</dbReference>
<feature type="compositionally biased region" description="Acidic residues" evidence="4">
    <location>
        <begin position="157"/>
        <end position="168"/>
    </location>
</feature>
<gene>
    <name evidence="6" type="ORF">H2204_010600</name>
</gene>
<name>A0AA39CSN6_9EURO</name>
<keyword evidence="3" id="KW-0862">Zinc</keyword>
<organism evidence="6 7">
    <name type="scientific">Knufia peltigerae</name>
    <dbReference type="NCBI Taxonomy" id="1002370"/>
    <lineage>
        <taxon>Eukaryota</taxon>
        <taxon>Fungi</taxon>
        <taxon>Dikarya</taxon>
        <taxon>Ascomycota</taxon>
        <taxon>Pezizomycotina</taxon>
        <taxon>Eurotiomycetes</taxon>
        <taxon>Chaetothyriomycetidae</taxon>
        <taxon>Chaetothyriales</taxon>
        <taxon>Trichomeriaceae</taxon>
        <taxon>Knufia</taxon>
    </lineage>
</organism>
<feature type="region of interest" description="Disordered" evidence="4">
    <location>
        <begin position="348"/>
        <end position="380"/>
    </location>
</feature>
<dbReference type="AlphaFoldDB" id="A0AA39CSN6"/>
<dbReference type="CDD" id="cd16449">
    <property type="entry name" value="RING-HC"/>
    <property type="match status" value="1"/>
</dbReference>
<dbReference type="EMBL" id="JAPDRN010000090">
    <property type="protein sequence ID" value="KAJ9625213.1"/>
    <property type="molecule type" value="Genomic_DNA"/>
</dbReference>
<evidence type="ECO:0000259" key="5">
    <source>
        <dbReference type="Pfam" id="PF00097"/>
    </source>
</evidence>
<feature type="region of interest" description="Disordered" evidence="4">
    <location>
        <begin position="289"/>
        <end position="328"/>
    </location>
</feature>
<dbReference type="Proteomes" id="UP001172681">
    <property type="component" value="Unassembled WGS sequence"/>
</dbReference>
<dbReference type="InterPro" id="IPR018957">
    <property type="entry name" value="Znf_C3HC4_RING-type"/>
</dbReference>
<dbReference type="InterPro" id="IPR017907">
    <property type="entry name" value="Znf_RING_CS"/>
</dbReference>
<comment type="caution">
    <text evidence="6">The sequence shown here is derived from an EMBL/GenBank/DDBJ whole genome shotgun (WGS) entry which is preliminary data.</text>
</comment>
<protein>
    <recommendedName>
        <fullName evidence="5">Zinc finger C3HC4 RING-type domain-containing protein</fullName>
    </recommendedName>
</protein>
<evidence type="ECO:0000256" key="1">
    <source>
        <dbReference type="ARBA" id="ARBA00022723"/>
    </source>
</evidence>
<dbReference type="Pfam" id="PF00097">
    <property type="entry name" value="zf-C3HC4"/>
    <property type="match status" value="1"/>
</dbReference>
<dbReference type="PROSITE" id="PS00518">
    <property type="entry name" value="ZF_RING_1"/>
    <property type="match status" value="1"/>
</dbReference>
<dbReference type="Gene3D" id="3.30.40.10">
    <property type="entry name" value="Zinc/RING finger domain, C3HC4 (zinc finger)"/>
    <property type="match status" value="1"/>
</dbReference>